<dbReference type="InterPro" id="IPR046342">
    <property type="entry name" value="CBS_dom_sf"/>
</dbReference>
<evidence type="ECO:0000313" key="6">
    <source>
        <dbReference type="Proteomes" id="UP001146468"/>
    </source>
</evidence>
<dbReference type="PROSITE" id="PS50042">
    <property type="entry name" value="CNMP_BINDING_3"/>
    <property type="match status" value="1"/>
</dbReference>
<keyword evidence="1 2" id="KW-0129">CBS domain</keyword>
<dbReference type="CDD" id="cd04587">
    <property type="entry name" value="CBS_pair_CAP-ED_NT_Pol-beta-like_DUF294_assoc"/>
    <property type="match status" value="1"/>
</dbReference>
<dbReference type="Pfam" id="PF00571">
    <property type="entry name" value="CBS"/>
    <property type="match status" value="2"/>
</dbReference>
<reference evidence="5" key="1">
    <citation type="submission" date="2022-02" db="EMBL/GenBank/DDBJ databases">
        <title>Corynebacterium sp. from urogenital microbiome.</title>
        <authorList>
            <person name="Cappelli E.A."/>
            <person name="Ribeiro T.G."/>
            <person name="Peixe L."/>
        </authorList>
    </citation>
    <scope>NUCLEOTIDE SEQUENCE</scope>
    <source>
        <strain evidence="5">C8Ua_172</strain>
    </source>
</reference>
<accession>A0A9X3RIH0</accession>
<protein>
    <submittedName>
        <fullName evidence="5">DUF294 nucleotidyltransferase-like domain-containing protein</fullName>
    </submittedName>
</protein>
<organism evidence="5 6">
    <name type="scientific">Corynebacterium meitnerae</name>
    <dbReference type="NCBI Taxonomy" id="2913498"/>
    <lineage>
        <taxon>Bacteria</taxon>
        <taxon>Bacillati</taxon>
        <taxon>Actinomycetota</taxon>
        <taxon>Actinomycetes</taxon>
        <taxon>Mycobacteriales</taxon>
        <taxon>Corynebacteriaceae</taxon>
        <taxon>Corynebacterium</taxon>
    </lineage>
</organism>
<dbReference type="InterPro" id="IPR000595">
    <property type="entry name" value="cNMP-bd_dom"/>
</dbReference>
<dbReference type="PANTHER" id="PTHR43080">
    <property type="entry name" value="CBS DOMAIN-CONTAINING PROTEIN CBSX3, MITOCHONDRIAL"/>
    <property type="match status" value="1"/>
</dbReference>
<dbReference type="SUPFAM" id="SSF51206">
    <property type="entry name" value="cAMP-binding domain-like"/>
    <property type="match status" value="1"/>
</dbReference>
<proteinExistence type="predicted"/>
<dbReference type="InterPro" id="IPR000644">
    <property type="entry name" value="CBS_dom"/>
</dbReference>
<dbReference type="Gene3D" id="2.60.120.10">
    <property type="entry name" value="Jelly Rolls"/>
    <property type="match status" value="1"/>
</dbReference>
<dbReference type="AlphaFoldDB" id="A0A9X3RIH0"/>
<dbReference type="Proteomes" id="UP001146468">
    <property type="component" value="Unassembled WGS sequence"/>
</dbReference>
<dbReference type="SMART" id="SM00100">
    <property type="entry name" value="cNMP"/>
    <property type="match status" value="1"/>
</dbReference>
<evidence type="ECO:0000256" key="2">
    <source>
        <dbReference type="PROSITE-ProRule" id="PRU00703"/>
    </source>
</evidence>
<dbReference type="InterPro" id="IPR018490">
    <property type="entry name" value="cNMP-bd_dom_sf"/>
</dbReference>
<dbReference type="SUPFAM" id="SSF81301">
    <property type="entry name" value="Nucleotidyltransferase"/>
    <property type="match status" value="1"/>
</dbReference>
<gene>
    <name evidence="5" type="ORF">L8U60_00045</name>
</gene>
<comment type="caution">
    <text evidence="5">The sequence shown here is derived from an EMBL/GenBank/DDBJ whole genome shotgun (WGS) entry which is preliminary data.</text>
</comment>
<dbReference type="SMART" id="SM00116">
    <property type="entry name" value="CBS"/>
    <property type="match status" value="2"/>
</dbReference>
<evidence type="ECO:0000259" key="4">
    <source>
        <dbReference type="PROSITE" id="PS51371"/>
    </source>
</evidence>
<evidence type="ECO:0000259" key="3">
    <source>
        <dbReference type="PROSITE" id="PS50042"/>
    </source>
</evidence>
<feature type="domain" description="Cyclic nucleotide-binding" evidence="3">
    <location>
        <begin position="17"/>
        <end position="124"/>
    </location>
</feature>
<dbReference type="InterPro" id="IPR018821">
    <property type="entry name" value="DUF294_put_nucleoTrafse_sb-bd"/>
</dbReference>
<dbReference type="PROSITE" id="PS51371">
    <property type="entry name" value="CBS"/>
    <property type="match status" value="2"/>
</dbReference>
<dbReference type="PANTHER" id="PTHR43080:SF2">
    <property type="entry name" value="CBS DOMAIN-CONTAINING PROTEIN"/>
    <property type="match status" value="1"/>
</dbReference>
<dbReference type="InterPro" id="IPR014710">
    <property type="entry name" value="RmlC-like_jellyroll"/>
</dbReference>
<dbReference type="RefSeq" id="WP_269964352.1">
    <property type="nucleotide sequence ID" value="NZ_JAKMUS010000001.1"/>
</dbReference>
<keyword evidence="6" id="KW-1185">Reference proteome</keyword>
<name>A0A9X3RIH0_9CORY</name>
<dbReference type="Pfam" id="PF03445">
    <property type="entry name" value="DUF294"/>
    <property type="match status" value="1"/>
</dbReference>
<dbReference type="Gene3D" id="3.30.460.10">
    <property type="entry name" value="Beta Polymerase, domain 2"/>
    <property type="match status" value="1"/>
</dbReference>
<evidence type="ECO:0000256" key="1">
    <source>
        <dbReference type="ARBA" id="ARBA00023122"/>
    </source>
</evidence>
<dbReference type="InterPro" id="IPR005105">
    <property type="entry name" value="GlnD_Uridyltrans_N"/>
</dbReference>
<dbReference type="Gene3D" id="3.10.580.10">
    <property type="entry name" value="CBS-domain"/>
    <property type="match status" value="1"/>
</dbReference>
<feature type="domain" description="CBS" evidence="4">
    <location>
        <begin position="156"/>
        <end position="216"/>
    </location>
</feature>
<sequence>MTVELDEVRGFLAQHEPFSHLPDEALSALPRHMQIIYVRRGEVIISRGQVNDNLYIIRSGAVDVLAEGDALIDRRESGRNFGYSTLVGAPESEYTMVAVEDSILLVLPREAFTTLIDEHPDILRFFQSLSRRVAAYAQELNDPGNSDTLRTNVSEMIKTGNLVTVEATASIRDAAVRMTECDVSCIVVTPGDKDGEIGILTDRDLRGRVVAQGFSTDAPVSDVMTSPVRTIGAETLLFEAMLVMSEHGIHHLPVVESGSEIIGVLTSSDVMHQLQSDPIYLAADVAGSTREELRDAYKRAAAVAARFVERGSSASDVQHLLTGIADAIARRLAELAYEELGPAPVPFAFVAVGSQARREMGPASDQDNALVLSELYDEAAHGEYFQRFTDYICMGLADAGQALCPGDMMASSPQWRMTESEWNRTFHGWITAPESEALLNAQVFFDFRCLFGDEEMAQRVHENAVVSARGSKRLHAHLAALATRREPPIGFFRGFVVERSGEYADTLDVKKGGTAAVVQMARLYGILAGTTVVGTQERIEQAAGESISVRGAEDLQRAYNHISNLALRHQAEQVRTGETPNYHIDPSKMASLDRDALRDSFRIIKALQAAMASKFPVRSI</sequence>
<dbReference type="Pfam" id="PF00027">
    <property type="entry name" value="cNMP_binding"/>
    <property type="match status" value="1"/>
</dbReference>
<dbReference type="CDD" id="cd05401">
    <property type="entry name" value="NT_GlnE_GlnD_like"/>
    <property type="match status" value="1"/>
</dbReference>
<dbReference type="GO" id="GO:0008773">
    <property type="term" value="F:[protein-PII] uridylyltransferase activity"/>
    <property type="evidence" value="ECO:0007669"/>
    <property type="project" value="InterPro"/>
</dbReference>
<dbReference type="InterPro" id="IPR043519">
    <property type="entry name" value="NT_sf"/>
</dbReference>
<dbReference type="SUPFAM" id="SSF54631">
    <property type="entry name" value="CBS-domain pair"/>
    <property type="match status" value="1"/>
</dbReference>
<dbReference type="InterPro" id="IPR051257">
    <property type="entry name" value="Diverse_CBS-Domain"/>
</dbReference>
<feature type="domain" description="CBS" evidence="4">
    <location>
        <begin position="224"/>
        <end position="281"/>
    </location>
</feature>
<dbReference type="CDD" id="cd00038">
    <property type="entry name" value="CAP_ED"/>
    <property type="match status" value="1"/>
</dbReference>
<dbReference type="Pfam" id="PF10335">
    <property type="entry name" value="DUF294_C"/>
    <property type="match status" value="1"/>
</dbReference>
<evidence type="ECO:0000313" key="5">
    <source>
        <dbReference type="EMBL" id="MCZ9292880.1"/>
    </source>
</evidence>
<dbReference type="EMBL" id="JAKMUS010000001">
    <property type="protein sequence ID" value="MCZ9292880.1"/>
    <property type="molecule type" value="Genomic_DNA"/>
</dbReference>